<dbReference type="OrthoDB" id="2504539at2759"/>
<dbReference type="InParanoid" id="F4RCB9"/>
<evidence type="ECO:0000256" key="4">
    <source>
        <dbReference type="ARBA" id="ARBA00022729"/>
    </source>
</evidence>
<reference evidence="10" key="1">
    <citation type="journal article" date="2011" name="Proc. Natl. Acad. Sci. U.S.A.">
        <title>Obligate biotrophy features unraveled by the genomic analysis of rust fungi.</title>
        <authorList>
            <person name="Duplessis S."/>
            <person name="Cuomo C.A."/>
            <person name="Lin Y.-C."/>
            <person name="Aerts A."/>
            <person name="Tisserant E."/>
            <person name="Veneault-Fourrey C."/>
            <person name="Joly D.L."/>
            <person name="Hacquard S."/>
            <person name="Amselem J."/>
            <person name="Cantarel B.L."/>
            <person name="Chiu R."/>
            <person name="Coutinho P.M."/>
            <person name="Feau N."/>
            <person name="Field M."/>
            <person name="Frey P."/>
            <person name="Gelhaye E."/>
            <person name="Goldberg J."/>
            <person name="Grabherr M.G."/>
            <person name="Kodira C.D."/>
            <person name="Kohler A."/>
            <person name="Kuees U."/>
            <person name="Lindquist E.A."/>
            <person name="Lucas S.M."/>
            <person name="Mago R."/>
            <person name="Mauceli E."/>
            <person name="Morin E."/>
            <person name="Murat C."/>
            <person name="Pangilinan J.L."/>
            <person name="Park R."/>
            <person name="Pearson M."/>
            <person name="Quesneville H."/>
            <person name="Rouhier N."/>
            <person name="Sakthikumar S."/>
            <person name="Salamov A.A."/>
            <person name="Schmutz J."/>
            <person name="Selles B."/>
            <person name="Shapiro H."/>
            <person name="Tanguay P."/>
            <person name="Tuskan G.A."/>
            <person name="Henrissat B."/>
            <person name="Van de Peer Y."/>
            <person name="Rouze P."/>
            <person name="Ellis J.G."/>
            <person name="Dodds P.N."/>
            <person name="Schein J.E."/>
            <person name="Zhong S."/>
            <person name="Hamelin R.C."/>
            <person name="Grigoriev I.V."/>
            <person name="Szabo L.J."/>
            <person name="Martin F."/>
        </authorList>
    </citation>
    <scope>NUCLEOTIDE SEQUENCE [LARGE SCALE GENOMIC DNA]</scope>
    <source>
        <strain evidence="10">98AG31 / pathotype 3-4-7</strain>
    </source>
</reference>
<evidence type="ECO:0000256" key="8">
    <source>
        <dbReference type="SAM" id="MobiDB-lite"/>
    </source>
</evidence>
<protein>
    <recommendedName>
        <fullName evidence="7">Post-GPI attachment to proteins factor 3</fullName>
    </recommendedName>
</protein>
<keyword evidence="6" id="KW-0472">Membrane</keyword>
<comment type="similarity">
    <text evidence="7">Belongs to the PGAP3 family.</text>
</comment>
<dbReference type="EMBL" id="GL883096">
    <property type="protein sequence ID" value="EGG09860.1"/>
    <property type="molecule type" value="Genomic_DNA"/>
</dbReference>
<comment type="function">
    <text evidence="7">Involved in the lipid remodeling steps of GPI-anchor maturation.</text>
</comment>
<dbReference type="PANTHER" id="PTHR13148">
    <property type="entry name" value="PER1-RELATED"/>
    <property type="match status" value="1"/>
</dbReference>
<gene>
    <name evidence="9" type="ORF">MELLADRAFT_103986</name>
</gene>
<dbReference type="GO" id="GO:0006506">
    <property type="term" value="P:GPI anchor biosynthetic process"/>
    <property type="evidence" value="ECO:0007669"/>
    <property type="project" value="UniProtKB-KW"/>
</dbReference>
<dbReference type="PANTHER" id="PTHR13148:SF0">
    <property type="entry name" value="POST-GPI ATTACHMENT TO PROTEINS FACTOR 3"/>
    <property type="match status" value="1"/>
</dbReference>
<proteinExistence type="inferred from homology"/>
<dbReference type="FunCoup" id="F4RCB9">
    <property type="interactions" value="76"/>
</dbReference>
<keyword evidence="2 7" id="KW-0337">GPI-anchor biosynthesis</keyword>
<evidence type="ECO:0000313" key="9">
    <source>
        <dbReference type="EMBL" id="EGG09860.1"/>
    </source>
</evidence>
<keyword evidence="10" id="KW-1185">Reference proteome</keyword>
<feature type="compositionally biased region" description="Basic and acidic residues" evidence="8">
    <location>
        <begin position="194"/>
        <end position="203"/>
    </location>
</feature>
<dbReference type="GO" id="GO:0005789">
    <property type="term" value="C:endoplasmic reticulum membrane"/>
    <property type="evidence" value="ECO:0007669"/>
    <property type="project" value="UniProtKB-SubCell"/>
</dbReference>
<feature type="chain" id="PRO_5016483271" description="Post-GPI attachment to proteins factor 3" evidence="7">
    <location>
        <begin position="24"/>
        <end position="221"/>
    </location>
</feature>
<organism evidence="10">
    <name type="scientific">Melampsora larici-populina (strain 98AG31 / pathotype 3-4-7)</name>
    <name type="common">Poplar leaf rust fungus</name>
    <dbReference type="NCBI Taxonomy" id="747676"/>
    <lineage>
        <taxon>Eukaryota</taxon>
        <taxon>Fungi</taxon>
        <taxon>Dikarya</taxon>
        <taxon>Basidiomycota</taxon>
        <taxon>Pucciniomycotina</taxon>
        <taxon>Pucciniomycetes</taxon>
        <taxon>Pucciniales</taxon>
        <taxon>Melampsoraceae</taxon>
        <taxon>Melampsora</taxon>
    </lineage>
</organism>
<evidence type="ECO:0000256" key="6">
    <source>
        <dbReference type="ARBA" id="ARBA00023136"/>
    </source>
</evidence>
<dbReference type="RefSeq" id="XP_007406914.1">
    <property type="nucleotide sequence ID" value="XM_007406852.1"/>
</dbReference>
<keyword evidence="7" id="KW-0256">Endoplasmic reticulum</keyword>
<evidence type="ECO:0000256" key="3">
    <source>
        <dbReference type="ARBA" id="ARBA00022692"/>
    </source>
</evidence>
<dbReference type="KEGG" id="mlr:MELLADRAFT_103986"/>
<feature type="region of interest" description="Disordered" evidence="8">
    <location>
        <begin position="193"/>
        <end position="221"/>
    </location>
</feature>
<evidence type="ECO:0000313" key="10">
    <source>
        <dbReference type="Proteomes" id="UP000001072"/>
    </source>
</evidence>
<accession>F4RCB9</accession>
<dbReference type="Pfam" id="PF04080">
    <property type="entry name" value="Per1"/>
    <property type="match status" value="2"/>
</dbReference>
<comment type="subcellular location">
    <subcellularLocation>
        <location evidence="1">Endomembrane system</location>
        <topology evidence="1">Multi-pass membrane protein</topology>
    </subcellularLocation>
    <subcellularLocation>
        <location evidence="7">Endoplasmic reticulum membrane</location>
        <topology evidence="7">Multi-pass membrane protein</topology>
    </subcellularLocation>
</comment>
<dbReference type="Proteomes" id="UP000001072">
    <property type="component" value="Unassembled WGS sequence"/>
</dbReference>
<evidence type="ECO:0000256" key="2">
    <source>
        <dbReference type="ARBA" id="ARBA00022502"/>
    </source>
</evidence>
<dbReference type="VEuPathDB" id="FungiDB:MELLADRAFT_103986"/>
<dbReference type="GeneID" id="18922129"/>
<evidence type="ECO:0000256" key="5">
    <source>
        <dbReference type="ARBA" id="ARBA00022989"/>
    </source>
</evidence>
<dbReference type="HOGENOM" id="CLU_1250908_0_0_1"/>
<keyword evidence="4 7" id="KW-0732">Signal</keyword>
<evidence type="ECO:0000256" key="7">
    <source>
        <dbReference type="RuleBase" id="RU365066"/>
    </source>
</evidence>
<keyword evidence="5" id="KW-1133">Transmembrane helix</keyword>
<feature type="signal peptide" evidence="7">
    <location>
        <begin position="1"/>
        <end position="23"/>
    </location>
</feature>
<sequence length="221" mass="24610">MFNPRRHPTHPLILLIFLLRIQASPGDYSPGYQRCVNECNFRQCYIVDSDPHQLPFSLRLFHWTCPDDCSYRCMHDLTEKVLKLPKAIAPPDQPFEDLSPSLSSRLAQTLESMATTTTTGTVPPYINSPIVPLVFLVGAGLLELLDFPPVLNMSLDAHALWHLSTIPLGWAWCVGVLGRDAKWESQFVEGILDDDSKGSDKVQEGASDENSESSDDGKLVS</sequence>
<keyword evidence="3" id="KW-0812">Transmembrane</keyword>
<dbReference type="STRING" id="747676.F4RCB9"/>
<dbReference type="AlphaFoldDB" id="F4RCB9"/>
<dbReference type="GO" id="GO:0016788">
    <property type="term" value="F:hydrolase activity, acting on ester bonds"/>
    <property type="evidence" value="ECO:0007669"/>
    <property type="project" value="TreeGrafter"/>
</dbReference>
<evidence type="ECO:0000256" key="1">
    <source>
        <dbReference type="ARBA" id="ARBA00004127"/>
    </source>
</evidence>
<name>F4RCB9_MELLP</name>
<dbReference type="InterPro" id="IPR007217">
    <property type="entry name" value="Per1-like"/>
</dbReference>